<feature type="domain" description="DUF4097" evidence="2">
    <location>
        <begin position="182"/>
        <end position="293"/>
    </location>
</feature>
<protein>
    <recommendedName>
        <fullName evidence="2">DUF4097 domain-containing protein</fullName>
    </recommendedName>
</protein>
<feature type="compositionally biased region" description="Polar residues" evidence="1">
    <location>
        <begin position="1"/>
        <end position="11"/>
    </location>
</feature>
<reference evidence="3 4" key="1">
    <citation type="submission" date="2023-07" db="EMBL/GenBank/DDBJ databases">
        <title>Comparative genomics of wheat-associated soil bacteria to identify genetic determinants of phenazine resistance.</title>
        <authorList>
            <person name="Mouncey N."/>
        </authorList>
    </citation>
    <scope>NUCLEOTIDE SEQUENCE [LARGE SCALE GENOMIC DNA]</scope>
    <source>
        <strain evidence="3 4">W4I19-2</strain>
    </source>
</reference>
<feature type="compositionally biased region" description="Basic and acidic residues" evidence="1">
    <location>
        <begin position="13"/>
        <end position="26"/>
    </location>
</feature>
<dbReference type="InterPro" id="IPR025164">
    <property type="entry name" value="Toastrack_DUF4097"/>
</dbReference>
<accession>A0ABU0QFN7</accession>
<evidence type="ECO:0000259" key="2">
    <source>
        <dbReference type="Pfam" id="PF13349"/>
    </source>
</evidence>
<name>A0ABU0QFN7_STRAH</name>
<sequence length="313" mass="32681">MQTRSLHTLITASEKDSGNDSGKPQRESTLSTEKTFTATTAGRIFADLISHVGTVNVFVEPSLKNAEITVRTGDNEGPLADAVNGTTHREYDYNGTNVLEVRVPRVEGGVFGGGTNVVQIGGSRFSFNGGVINTGTMTGVTISNGDVWVGGQRVVSNGRVVAEQGAVVGGSGTGTITVDVKVPSLSSFRLDTTSADLTVHGGDLQILEVKSVSGDVDATAAHTLRANMTSGDLNISRVEGRADLHSVSGDIEIGLYRGSEFRANAVSGDIDVRVHQEAAGEFSASTVSGDVTTTGADHLRPRVSTVSGKHRRR</sequence>
<proteinExistence type="predicted"/>
<keyword evidence="4" id="KW-1185">Reference proteome</keyword>
<organism evidence="3 4">
    <name type="scientific">Streptomyces achromogenes</name>
    <dbReference type="NCBI Taxonomy" id="67255"/>
    <lineage>
        <taxon>Bacteria</taxon>
        <taxon>Bacillati</taxon>
        <taxon>Actinomycetota</taxon>
        <taxon>Actinomycetes</taxon>
        <taxon>Kitasatosporales</taxon>
        <taxon>Streptomycetaceae</taxon>
        <taxon>Streptomyces</taxon>
    </lineage>
</organism>
<feature type="region of interest" description="Disordered" evidence="1">
    <location>
        <begin position="1"/>
        <end position="34"/>
    </location>
</feature>
<comment type="caution">
    <text evidence="3">The sequence shown here is derived from an EMBL/GenBank/DDBJ whole genome shotgun (WGS) entry which is preliminary data.</text>
</comment>
<feature type="compositionally biased region" description="Polar residues" evidence="1">
    <location>
        <begin position="285"/>
        <end position="295"/>
    </location>
</feature>
<dbReference type="Proteomes" id="UP001243364">
    <property type="component" value="Unassembled WGS sequence"/>
</dbReference>
<evidence type="ECO:0000256" key="1">
    <source>
        <dbReference type="SAM" id="MobiDB-lite"/>
    </source>
</evidence>
<dbReference type="EMBL" id="JAUSYA010000002">
    <property type="protein sequence ID" value="MDQ0689021.1"/>
    <property type="molecule type" value="Genomic_DNA"/>
</dbReference>
<evidence type="ECO:0000313" key="4">
    <source>
        <dbReference type="Proteomes" id="UP001243364"/>
    </source>
</evidence>
<feature type="region of interest" description="Disordered" evidence="1">
    <location>
        <begin position="285"/>
        <end position="313"/>
    </location>
</feature>
<dbReference type="Pfam" id="PF13349">
    <property type="entry name" value="DUF4097"/>
    <property type="match status" value="1"/>
</dbReference>
<gene>
    <name evidence="3" type="ORF">QFZ56_008067</name>
</gene>
<evidence type="ECO:0000313" key="3">
    <source>
        <dbReference type="EMBL" id="MDQ0689021.1"/>
    </source>
</evidence>